<accession>A0A7S3G2I5</accession>
<dbReference type="EMBL" id="HBIB01007511">
    <property type="protein sequence ID" value="CAE0242482.1"/>
    <property type="molecule type" value="Transcribed_RNA"/>
</dbReference>
<dbReference type="GO" id="GO:0140291">
    <property type="term" value="P:peptidyl-glutamate ADP-deribosylation"/>
    <property type="evidence" value="ECO:0007669"/>
    <property type="project" value="TreeGrafter"/>
</dbReference>
<dbReference type="InterPro" id="IPR050892">
    <property type="entry name" value="ADP-ribose_metab_enzymes"/>
</dbReference>
<dbReference type="PANTHER" id="PTHR12521">
    <property type="entry name" value="PROTEIN C6ORF130"/>
    <property type="match status" value="1"/>
</dbReference>
<dbReference type="InterPro" id="IPR002589">
    <property type="entry name" value="Macro_dom"/>
</dbReference>
<reference evidence="3" key="1">
    <citation type="submission" date="2021-01" db="EMBL/GenBank/DDBJ databases">
        <authorList>
            <person name="Corre E."/>
            <person name="Pelletier E."/>
            <person name="Niang G."/>
            <person name="Scheremetjew M."/>
            <person name="Finn R."/>
            <person name="Kale V."/>
            <person name="Holt S."/>
            <person name="Cochrane G."/>
            <person name="Meng A."/>
            <person name="Brown T."/>
            <person name="Cohen L."/>
        </authorList>
    </citation>
    <scope>NUCLEOTIDE SEQUENCE</scope>
    <source>
        <strain evidence="3">NIES-2562</strain>
    </source>
</reference>
<proteinExistence type="predicted"/>
<dbReference type="SMART" id="SM00506">
    <property type="entry name" value="A1pp"/>
    <property type="match status" value="1"/>
</dbReference>
<evidence type="ECO:0000259" key="2">
    <source>
        <dbReference type="SMART" id="SM00506"/>
    </source>
</evidence>
<evidence type="ECO:0000313" key="3">
    <source>
        <dbReference type="EMBL" id="CAE0242482.1"/>
    </source>
</evidence>
<feature type="compositionally biased region" description="Basic and acidic residues" evidence="1">
    <location>
        <begin position="171"/>
        <end position="186"/>
    </location>
</feature>
<dbReference type="SUPFAM" id="SSF52949">
    <property type="entry name" value="Macro domain-like"/>
    <property type="match status" value="1"/>
</dbReference>
<name>A0A7S3G2I5_9EUKA</name>
<feature type="domain" description="Macro" evidence="2">
    <location>
        <begin position="2"/>
        <end position="153"/>
    </location>
</feature>
<dbReference type="PANTHER" id="PTHR12521:SF0">
    <property type="entry name" value="ADP-RIBOSE GLYCOHYDROLASE OARD1"/>
    <property type="match status" value="1"/>
</dbReference>
<protein>
    <recommendedName>
        <fullName evidence="2">Macro domain-containing protein</fullName>
    </recommendedName>
</protein>
<gene>
    <name evidence="3" type="ORF">PBIL07802_LOCUS4647</name>
</gene>
<dbReference type="InterPro" id="IPR043472">
    <property type="entry name" value="Macro_dom-like"/>
</dbReference>
<feature type="region of interest" description="Disordered" evidence="1">
    <location>
        <begin position="169"/>
        <end position="231"/>
    </location>
</feature>
<dbReference type="AlphaFoldDB" id="A0A7S3G2I5"/>
<organism evidence="3">
    <name type="scientific">Palpitomonas bilix</name>
    <dbReference type="NCBI Taxonomy" id="652834"/>
    <lineage>
        <taxon>Eukaryota</taxon>
        <taxon>Eukaryota incertae sedis</taxon>
    </lineage>
</organism>
<evidence type="ECO:0000256" key="1">
    <source>
        <dbReference type="SAM" id="MobiDB-lite"/>
    </source>
</evidence>
<feature type="compositionally biased region" description="Basic and acidic residues" evidence="1">
    <location>
        <begin position="199"/>
        <end position="221"/>
    </location>
</feature>
<dbReference type="Gene3D" id="3.40.220.10">
    <property type="entry name" value="Leucine Aminopeptidase, subunit E, domain 1"/>
    <property type="match status" value="1"/>
</dbReference>
<sequence>MVLKWVEGDLLETEADVICHQCNCKTTHARGLAQAIFSAYPSCDIYRSIAPKERVVGTCVLTAPAEKDAKFGRIGHLFAQDRPGKCREKSSGAQGAFAAHQGLTETSQKREEWFARALSHLEESVSKSATLAFPHLIGCGLAGGDWKRYLQLLTDLSLRRDGHVLVVKMPDGNERAHSKKDIKQREPLPPALSKQPAHGGRDHANSKKRGGEKCDQREQKQAKIKSFFPNI</sequence>